<dbReference type="AlphaFoldDB" id="A0A495V518"/>
<evidence type="ECO:0000313" key="4">
    <source>
        <dbReference type="Proteomes" id="UP000274556"/>
    </source>
</evidence>
<feature type="compositionally biased region" description="Gly residues" evidence="2">
    <location>
        <begin position="484"/>
        <end position="495"/>
    </location>
</feature>
<feature type="coiled-coil region" evidence="1">
    <location>
        <begin position="85"/>
        <end position="119"/>
    </location>
</feature>
<evidence type="ECO:0008006" key="5">
    <source>
        <dbReference type="Google" id="ProtNLM"/>
    </source>
</evidence>
<keyword evidence="1" id="KW-0175">Coiled coil</keyword>
<evidence type="ECO:0000256" key="2">
    <source>
        <dbReference type="SAM" id="MobiDB-lite"/>
    </source>
</evidence>
<comment type="caution">
    <text evidence="3">The sequence shown here is derived from an EMBL/GenBank/DDBJ whole genome shotgun (WGS) entry which is preliminary data.</text>
</comment>
<feature type="region of interest" description="Disordered" evidence="2">
    <location>
        <begin position="143"/>
        <end position="168"/>
    </location>
</feature>
<name>A0A495V518_9GAMM</name>
<sequence>MMSGRQALGEIDRAVDEARARVAAVEARVETAEQQLQAQRRGQLEDYKALAQLRVGMLADATLLTHLDQSERQVAALLAQRETALTLLKEQIEFADSALRALESERSEQAAQVDAAVQAADATQALTQARLAGDDAYKARLQRATESERKAAHAAEKADRSEQEREEKGVSYRDDPLFMYLWKRRYGLPGYKAWPLTRWLDGKVAGLIGYADASASYARLNEIPERLREHAVALAAAAEAELAALKALDEAARVEDGIPALEAEILQAQEALEAIDRRLAEAQNDLQGLEVRKAFYAAGQDEYSAKALELVTSELQRDDLLELRREALATPFPDDDLIVARLLEREDERRRLDGALQTLRESLARDRQRLDEVDALRKDFQRNRYDRADSQFGNEAMIAMMLGQFLNGALDRRNLWRVMQEQQRSRPERSDPGFGSGAFRRGTVWSGNLGDAGRQSDIFGGLGRGSAGRADGRGGSSGARKRGGSGGGFRTGGGF</sequence>
<dbReference type="OrthoDB" id="274366at2"/>
<proteinExistence type="predicted"/>
<keyword evidence="4" id="KW-1185">Reference proteome</keyword>
<evidence type="ECO:0000256" key="1">
    <source>
        <dbReference type="SAM" id="Coils"/>
    </source>
</evidence>
<feature type="region of interest" description="Disordered" evidence="2">
    <location>
        <begin position="456"/>
        <end position="495"/>
    </location>
</feature>
<feature type="coiled-coil region" evidence="1">
    <location>
        <begin position="235"/>
        <end position="292"/>
    </location>
</feature>
<dbReference type="EMBL" id="RBXL01000001">
    <property type="protein sequence ID" value="RKT43685.1"/>
    <property type="molecule type" value="Genomic_DNA"/>
</dbReference>
<feature type="coiled-coil region" evidence="1">
    <location>
        <begin position="8"/>
        <end position="42"/>
    </location>
</feature>
<accession>A0A495V518</accession>
<reference evidence="3 4" key="1">
    <citation type="submission" date="2018-10" db="EMBL/GenBank/DDBJ databases">
        <title>Genomic Encyclopedia of Archaeal and Bacterial Type Strains, Phase II (KMG-II): from individual species to whole genera.</title>
        <authorList>
            <person name="Goeker M."/>
        </authorList>
    </citation>
    <scope>NUCLEOTIDE SEQUENCE [LARGE SCALE GENOMIC DNA]</scope>
    <source>
        <strain evidence="3 4">DSM 235</strain>
    </source>
</reference>
<gene>
    <name evidence="3" type="ORF">BDD21_1039</name>
</gene>
<dbReference type="RefSeq" id="WP_120796224.1">
    <property type="nucleotide sequence ID" value="NZ_RBXL01000001.1"/>
</dbReference>
<organism evidence="3 4">
    <name type="scientific">Thiocapsa rosea</name>
    <dbReference type="NCBI Taxonomy" id="69360"/>
    <lineage>
        <taxon>Bacteria</taxon>
        <taxon>Pseudomonadati</taxon>
        <taxon>Pseudomonadota</taxon>
        <taxon>Gammaproteobacteria</taxon>
        <taxon>Chromatiales</taxon>
        <taxon>Chromatiaceae</taxon>
        <taxon>Thiocapsa</taxon>
    </lineage>
</organism>
<evidence type="ECO:0000313" key="3">
    <source>
        <dbReference type="EMBL" id="RKT43685.1"/>
    </source>
</evidence>
<dbReference type="Proteomes" id="UP000274556">
    <property type="component" value="Unassembled WGS sequence"/>
</dbReference>
<protein>
    <recommendedName>
        <fullName evidence="5">Chromosome segregation ATPase</fullName>
    </recommendedName>
</protein>